<dbReference type="OrthoDB" id="410491at2759"/>
<organism evidence="1 2">
    <name type="scientific">Polarella glacialis</name>
    <name type="common">Dinoflagellate</name>
    <dbReference type="NCBI Taxonomy" id="89957"/>
    <lineage>
        <taxon>Eukaryota</taxon>
        <taxon>Sar</taxon>
        <taxon>Alveolata</taxon>
        <taxon>Dinophyceae</taxon>
        <taxon>Suessiales</taxon>
        <taxon>Suessiaceae</taxon>
        <taxon>Polarella</taxon>
    </lineage>
</organism>
<dbReference type="AlphaFoldDB" id="A0A813H0P1"/>
<dbReference type="EMBL" id="CAJNNV010030074">
    <property type="protein sequence ID" value="CAE8631245.1"/>
    <property type="molecule type" value="Genomic_DNA"/>
</dbReference>
<evidence type="ECO:0000313" key="2">
    <source>
        <dbReference type="Proteomes" id="UP000654075"/>
    </source>
</evidence>
<protein>
    <submittedName>
        <fullName evidence="1">Uncharacterized protein</fullName>
    </submittedName>
</protein>
<gene>
    <name evidence="1" type="ORF">PGLA1383_LOCUS47375</name>
</gene>
<evidence type="ECO:0000313" key="1">
    <source>
        <dbReference type="EMBL" id="CAE8631245.1"/>
    </source>
</evidence>
<dbReference type="Proteomes" id="UP000654075">
    <property type="component" value="Unassembled WGS sequence"/>
</dbReference>
<reference evidence="1" key="1">
    <citation type="submission" date="2021-02" db="EMBL/GenBank/DDBJ databases">
        <authorList>
            <person name="Dougan E. K."/>
            <person name="Rhodes N."/>
            <person name="Thang M."/>
            <person name="Chan C."/>
        </authorList>
    </citation>
    <scope>NUCLEOTIDE SEQUENCE</scope>
</reference>
<accession>A0A813H0P1</accession>
<proteinExistence type="predicted"/>
<comment type="caution">
    <text evidence="1">The sequence shown here is derived from an EMBL/GenBank/DDBJ whole genome shotgun (WGS) entry which is preliminary data.</text>
</comment>
<name>A0A813H0P1_POLGL</name>
<keyword evidence="2" id="KW-1185">Reference proteome</keyword>
<sequence>MAELHTSQFRASLVVSIRELFGARRNHYLTLFALNGCRDGSMENFEGMPEPLCVTICDRRIFDECDSKEACIVNEEKPNCIDPCEDKQCGRGEVCEVAPRDEAYNGKVMPGRRCLAASCVSASGTREPSPAK</sequence>